<name>A0ABY4U5S6_9SPHN</name>
<sequence length="212" mass="24687">MSSAPYMPEAETAFLRMLYRKARVILEYGAGGSTHLAAQMPDKLVMSVESDLEWTRSLRRELADAQSTAILQHVDIGDTGPWGRPLNAANWRNFHRYPNSVWDEPWFRQPDVVLIDGRFRTACLATVILRTKKSVRVMFDDYGVRDKYRLVERVIKPWQMIGRMAEFRVKPDNYSPDDIGFLIEQYFQGTIHGEGEKAYRVPEMRKKKDLRT</sequence>
<accession>A0ABY4U5S6</accession>
<evidence type="ECO:0008006" key="3">
    <source>
        <dbReference type="Google" id="ProtNLM"/>
    </source>
</evidence>
<proteinExistence type="predicted"/>
<evidence type="ECO:0000313" key="1">
    <source>
        <dbReference type="EMBL" id="USA60724.1"/>
    </source>
</evidence>
<organism evidence="1 2">
    <name type="scientific">Qipengyuania citrea</name>
    <dbReference type="NCBI Taxonomy" id="225971"/>
    <lineage>
        <taxon>Bacteria</taxon>
        <taxon>Pseudomonadati</taxon>
        <taxon>Pseudomonadota</taxon>
        <taxon>Alphaproteobacteria</taxon>
        <taxon>Sphingomonadales</taxon>
        <taxon>Erythrobacteraceae</taxon>
        <taxon>Qipengyuania</taxon>
    </lineage>
</organism>
<reference evidence="1 2" key="1">
    <citation type="submission" date="2022-06" db="EMBL/GenBank/DDBJ databases">
        <authorList>
            <person name="Liu G."/>
        </authorList>
    </citation>
    <scope>NUCLEOTIDE SEQUENCE [LARGE SCALE GENOMIC DNA]</scope>
    <source>
        <strain evidence="1 2">E4</strain>
    </source>
</reference>
<dbReference type="RefSeq" id="WP_301641706.1">
    <property type="nucleotide sequence ID" value="NZ_CP098494.1"/>
</dbReference>
<dbReference type="Proteomes" id="UP001056619">
    <property type="component" value="Chromosome"/>
</dbReference>
<evidence type="ECO:0000313" key="2">
    <source>
        <dbReference type="Proteomes" id="UP001056619"/>
    </source>
</evidence>
<dbReference type="Gene3D" id="3.40.50.150">
    <property type="entry name" value="Vaccinia Virus protein VP39"/>
    <property type="match status" value="1"/>
</dbReference>
<gene>
    <name evidence="1" type="ORF">NCF85_11580</name>
</gene>
<dbReference type="EMBL" id="CP098494">
    <property type="protein sequence ID" value="USA60724.1"/>
    <property type="molecule type" value="Genomic_DNA"/>
</dbReference>
<keyword evidence="2" id="KW-1185">Reference proteome</keyword>
<protein>
    <recommendedName>
        <fullName evidence="3">Class I SAM-dependent methyltransferase</fullName>
    </recommendedName>
</protein>
<dbReference type="InterPro" id="IPR029063">
    <property type="entry name" value="SAM-dependent_MTases_sf"/>
</dbReference>